<reference evidence="7" key="2">
    <citation type="submission" date="2012-11" db="EMBL/GenBank/DDBJ databases">
        <authorList>
            <person name="Kuo A."/>
            <person name="Curtis B.A."/>
            <person name="Tanifuji G."/>
            <person name="Burki F."/>
            <person name="Gruber A."/>
            <person name="Irimia M."/>
            <person name="Maruyama S."/>
            <person name="Arias M.C."/>
            <person name="Ball S.G."/>
            <person name="Gile G.H."/>
            <person name="Hirakawa Y."/>
            <person name="Hopkins J.F."/>
            <person name="Rensing S.A."/>
            <person name="Schmutz J."/>
            <person name="Symeonidi A."/>
            <person name="Elias M."/>
            <person name="Eveleigh R.J."/>
            <person name="Herman E.K."/>
            <person name="Klute M.J."/>
            <person name="Nakayama T."/>
            <person name="Obornik M."/>
            <person name="Reyes-Prieto A."/>
            <person name="Armbrust E.V."/>
            <person name="Aves S.J."/>
            <person name="Beiko R.G."/>
            <person name="Coutinho P."/>
            <person name="Dacks J.B."/>
            <person name="Durnford D.G."/>
            <person name="Fast N.M."/>
            <person name="Green B.R."/>
            <person name="Grisdale C."/>
            <person name="Hempe F."/>
            <person name="Henrissat B."/>
            <person name="Hoppner M.P."/>
            <person name="Ishida K.-I."/>
            <person name="Kim E."/>
            <person name="Koreny L."/>
            <person name="Kroth P.G."/>
            <person name="Liu Y."/>
            <person name="Malik S.-B."/>
            <person name="Maier U.G."/>
            <person name="McRose D."/>
            <person name="Mock T."/>
            <person name="Neilson J.A."/>
            <person name="Onodera N.T."/>
            <person name="Poole A.M."/>
            <person name="Pritham E.J."/>
            <person name="Richards T.A."/>
            <person name="Rocap G."/>
            <person name="Roy S.W."/>
            <person name="Sarai C."/>
            <person name="Schaack S."/>
            <person name="Shirato S."/>
            <person name="Slamovits C.H."/>
            <person name="Spencer D.F."/>
            <person name="Suzuki S."/>
            <person name="Worden A.Z."/>
            <person name="Zauner S."/>
            <person name="Barry K."/>
            <person name="Bell C."/>
            <person name="Bharti A.K."/>
            <person name="Crow J.A."/>
            <person name="Grimwood J."/>
            <person name="Kramer R."/>
            <person name="Lindquist E."/>
            <person name="Lucas S."/>
            <person name="Salamov A."/>
            <person name="McFadden G.I."/>
            <person name="Lane C.E."/>
            <person name="Keeling P.J."/>
            <person name="Gray M.W."/>
            <person name="Grigoriev I.V."/>
            <person name="Archibald J.M."/>
        </authorList>
    </citation>
    <scope>NUCLEOTIDE SEQUENCE</scope>
    <source>
        <strain evidence="7">CCMP2712</strain>
    </source>
</reference>
<accession>L1IAR1</accession>
<dbReference type="PRINTS" id="PR00258">
    <property type="entry name" value="SPERACTRCPTR"/>
</dbReference>
<evidence type="ECO:0000256" key="3">
    <source>
        <dbReference type="ARBA" id="ARBA00023157"/>
    </source>
</evidence>
<dbReference type="GO" id="GO:0016020">
    <property type="term" value="C:membrane"/>
    <property type="evidence" value="ECO:0007669"/>
    <property type="project" value="InterPro"/>
</dbReference>
<evidence type="ECO:0000313" key="7">
    <source>
        <dbReference type="Proteomes" id="UP000011087"/>
    </source>
</evidence>
<feature type="domain" description="SRCR" evidence="4">
    <location>
        <begin position="583"/>
        <end position="682"/>
    </location>
</feature>
<dbReference type="OrthoDB" id="536948at2759"/>
<protein>
    <recommendedName>
        <fullName evidence="4">SRCR domain-containing protein</fullName>
    </recommendedName>
</protein>
<name>L1IAR1_GUITC</name>
<evidence type="ECO:0000256" key="1">
    <source>
        <dbReference type="ARBA" id="ARBA00022729"/>
    </source>
</evidence>
<dbReference type="EMBL" id="JH993160">
    <property type="protein sequence ID" value="EKX33009.1"/>
    <property type="molecule type" value="Genomic_DNA"/>
</dbReference>
<dbReference type="Gene3D" id="3.10.250.10">
    <property type="entry name" value="SRCR-like domain"/>
    <property type="match status" value="6"/>
</dbReference>
<reference evidence="6" key="3">
    <citation type="submission" date="2015-06" db="UniProtKB">
        <authorList>
            <consortium name="EnsemblProtists"/>
        </authorList>
    </citation>
    <scope>IDENTIFICATION</scope>
</reference>
<feature type="domain" description="SRCR" evidence="4">
    <location>
        <begin position="347"/>
        <end position="446"/>
    </location>
</feature>
<keyword evidence="7" id="KW-1185">Reference proteome</keyword>
<dbReference type="EnsemblProtists" id="EKX33009">
    <property type="protein sequence ID" value="EKX33009"/>
    <property type="gene ID" value="GUITHDRAFT_120794"/>
</dbReference>
<keyword evidence="2" id="KW-0677">Repeat</keyword>
<evidence type="ECO:0000256" key="2">
    <source>
        <dbReference type="ARBA" id="ARBA00022737"/>
    </source>
</evidence>
<dbReference type="PROSITE" id="PS50287">
    <property type="entry name" value="SRCR_2"/>
    <property type="match status" value="6"/>
</dbReference>
<dbReference type="RefSeq" id="XP_005819989.1">
    <property type="nucleotide sequence ID" value="XM_005819932.1"/>
</dbReference>
<evidence type="ECO:0000313" key="6">
    <source>
        <dbReference type="EnsemblProtists" id="EKX33009"/>
    </source>
</evidence>
<dbReference type="AlphaFoldDB" id="L1IAR1"/>
<sequence length="707" mass="72181">MLHGNKHTQFDWCNVDWTAAAVWKLSMLEFGELCATTPSPTPMLKWSVDKLGTIWMDEVRCNGNEPGLSACSFNGWAHHDCSHGEDVGVCCHQCPPGIRPNPQPDGIRLVACRGDGCCRVEVEHDGTWGTVCDDSFSDADAQVVCRQVGCPTGGARQIQAFGGGSGPIWMDQVSCSGSEPGLSMCNFDGWAHHDCSHGEDVGVCCQGGCTSGGGSGGGSGGVATPGLRLVACRGDGCCRVEVEHDGTWGTVCDDSFSDADAQVVCRHVGCPTGGARQIQAFGGGSGPIWMDQVSCSGSEASLPTCHFDGWAHHDCSHGEDVGVCCQGGCTSGGGSGGGSGGVATPGLRLVACRGDGCCRVEVEHDGTWGTVCDDSFSDADAQVVCRHVGCPTGGARQIQAFGGGSGPIWMDQVSCSGSEASLPTCHFDGWAHHDCSHGEDVGVCCQGGCTSGGGSGGGSGGVATPGLRLVACRGDGCCRVEVEHDGTWGTVCDDSFSDADAQVVCRHVGCPTGGARQIQAFGGGSGPIWMDQVSCSGSEASLPTCHFDGWAHHDCSHGEDVGVCCQGGCTSGGGSGGVATPGLRLVACRGDGCCRVEVEHDGTWGTVCDDSFSDADAQVVCRHVGCPTGGARQIQAFGGGSGPIWMDQVSCSGSEASLPTCHFDGWAHHDCSHGEDVGVCCQGGCSGLESVGQPAVLHSKIVSLLHK</sequence>
<keyword evidence="3" id="KW-1015">Disulfide bond</keyword>
<feature type="domain" description="SRCR" evidence="4">
    <location>
        <begin position="467"/>
        <end position="566"/>
    </location>
</feature>
<dbReference type="Pfam" id="PF00530">
    <property type="entry name" value="SRCR"/>
    <property type="match status" value="6"/>
</dbReference>
<dbReference type="FunFam" id="3.10.250.10:FF:000001">
    <property type="entry name" value="Lysyl oxidase 4 isoform X1"/>
    <property type="match status" value="5"/>
</dbReference>
<dbReference type="eggNOG" id="ENOG502QQ5W">
    <property type="taxonomic scope" value="Eukaryota"/>
</dbReference>
<dbReference type="InterPro" id="IPR001190">
    <property type="entry name" value="SRCR"/>
</dbReference>
<dbReference type="STRING" id="905079.L1IAR1"/>
<feature type="domain" description="SRCR" evidence="4">
    <location>
        <begin position="1"/>
        <end position="92"/>
    </location>
</feature>
<proteinExistence type="predicted"/>
<dbReference type="InterPro" id="IPR036772">
    <property type="entry name" value="SRCR-like_dom_sf"/>
</dbReference>
<keyword evidence="1" id="KW-0732">Signal</keyword>
<feature type="domain" description="SRCR" evidence="4">
    <location>
        <begin position="107"/>
        <end position="206"/>
    </location>
</feature>
<dbReference type="GeneID" id="17289743"/>
<feature type="domain" description="SRCR" evidence="4">
    <location>
        <begin position="227"/>
        <end position="326"/>
    </location>
</feature>
<dbReference type="OMA" id="QMRCGEA"/>
<dbReference type="PaxDb" id="55529-EKX33009"/>
<dbReference type="PANTHER" id="PTHR19331">
    <property type="entry name" value="SCAVENGER RECEPTOR DOMAIN-CONTAINING"/>
    <property type="match status" value="1"/>
</dbReference>
<gene>
    <name evidence="5" type="ORF">GUITHDRAFT_120794</name>
</gene>
<evidence type="ECO:0000313" key="5">
    <source>
        <dbReference type="EMBL" id="EKX33009.1"/>
    </source>
</evidence>
<dbReference type="SUPFAM" id="SSF56487">
    <property type="entry name" value="SRCR-like"/>
    <property type="match status" value="6"/>
</dbReference>
<dbReference type="KEGG" id="gtt:GUITHDRAFT_120794"/>
<dbReference type="SMART" id="SM00202">
    <property type="entry name" value="SR"/>
    <property type="match status" value="6"/>
</dbReference>
<evidence type="ECO:0000259" key="4">
    <source>
        <dbReference type="PROSITE" id="PS50287"/>
    </source>
</evidence>
<reference evidence="5 7" key="1">
    <citation type="journal article" date="2012" name="Nature">
        <title>Algal genomes reveal evolutionary mosaicism and the fate of nucleomorphs.</title>
        <authorList>
            <consortium name="DOE Joint Genome Institute"/>
            <person name="Curtis B.A."/>
            <person name="Tanifuji G."/>
            <person name="Burki F."/>
            <person name="Gruber A."/>
            <person name="Irimia M."/>
            <person name="Maruyama S."/>
            <person name="Arias M.C."/>
            <person name="Ball S.G."/>
            <person name="Gile G.H."/>
            <person name="Hirakawa Y."/>
            <person name="Hopkins J.F."/>
            <person name="Kuo A."/>
            <person name="Rensing S.A."/>
            <person name="Schmutz J."/>
            <person name="Symeonidi A."/>
            <person name="Elias M."/>
            <person name="Eveleigh R.J."/>
            <person name="Herman E.K."/>
            <person name="Klute M.J."/>
            <person name="Nakayama T."/>
            <person name="Obornik M."/>
            <person name="Reyes-Prieto A."/>
            <person name="Armbrust E.V."/>
            <person name="Aves S.J."/>
            <person name="Beiko R.G."/>
            <person name="Coutinho P."/>
            <person name="Dacks J.B."/>
            <person name="Durnford D.G."/>
            <person name="Fast N.M."/>
            <person name="Green B.R."/>
            <person name="Grisdale C.J."/>
            <person name="Hempel F."/>
            <person name="Henrissat B."/>
            <person name="Hoppner M.P."/>
            <person name="Ishida K."/>
            <person name="Kim E."/>
            <person name="Koreny L."/>
            <person name="Kroth P.G."/>
            <person name="Liu Y."/>
            <person name="Malik S.B."/>
            <person name="Maier U.G."/>
            <person name="McRose D."/>
            <person name="Mock T."/>
            <person name="Neilson J.A."/>
            <person name="Onodera N.T."/>
            <person name="Poole A.M."/>
            <person name="Pritham E.J."/>
            <person name="Richards T.A."/>
            <person name="Rocap G."/>
            <person name="Roy S.W."/>
            <person name="Sarai C."/>
            <person name="Schaack S."/>
            <person name="Shirato S."/>
            <person name="Slamovits C.H."/>
            <person name="Spencer D.F."/>
            <person name="Suzuki S."/>
            <person name="Worden A.Z."/>
            <person name="Zauner S."/>
            <person name="Barry K."/>
            <person name="Bell C."/>
            <person name="Bharti A.K."/>
            <person name="Crow J.A."/>
            <person name="Grimwood J."/>
            <person name="Kramer R."/>
            <person name="Lindquist E."/>
            <person name="Lucas S."/>
            <person name="Salamov A."/>
            <person name="McFadden G.I."/>
            <person name="Lane C.E."/>
            <person name="Keeling P.J."/>
            <person name="Gray M.W."/>
            <person name="Grigoriev I.V."/>
            <person name="Archibald J.M."/>
        </authorList>
    </citation>
    <scope>NUCLEOTIDE SEQUENCE</scope>
    <source>
        <strain evidence="5 7">CCMP2712</strain>
    </source>
</reference>
<dbReference type="HOGENOM" id="CLU_002555_11_2_1"/>
<organism evidence="5">
    <name type="scientific">Guillardia theta (strain CCMP2712)</name>
    <name type="common">Cryptophyte</name>
    <dbReference type="NCBI Taxonomy" id="905079"/>
    <lineage>
        <taxon>Eukaryota</taxon>
        <taxon>Cryptophyceae</taxon>
        <taxon>Pyrenomonadales</taxon>
        <taxon>Geminigeraceae</taxon>
        <taxon>Guillardia</taxon>
    </lineage>
</organism>
<dbReference type="Proteomes" id="UP000011087">
    <property type="component" value="Unassembled WGS sequence"/>
</dbReference>